<organism evidence="2 3">
    <name type="scientific">Theobroma cacao</name>
    <name type="common">Cacao</name>
    <name type="synonym">Cocoa</name>
    <dbReference type="NCBI Taxonomy" id="3641"/>
    <lineage>
        <taxon>Eukaryota</taxon>
        <taxon>Viridiplantae</taxon>
        <taxon>Streptophyta</taxon>
        <taxon>Embryophyta</taxon>
        <taxon>Tracheophyta</taxon>
        <taxon>Spermatophyta</taxon>
        <taxon>Magnoliopsida</taxon>
        <taxon>eudicotyledons</taxon>
        <taxon>Gunneridae</taxon>
        <taxon>Pentapetalae</taxon>
        <taxon>rosids</taxon>
        <taxon>malvids</taxon>
        <taxon>Malvales</taxon>
        <taxon>Malvaceae</taxon>
        <taxon>Byttnerioideae</taxon>
        <taxon>Theobroma</taxon>
    </lineage>
</organism>
<protein>
    <submittedName>
        <fullName evidence="2">Uncharacterized protein</fullName>
    </submittedName>
</protein>
<feature type="compositionally biased region" description="Basic residues" evidence="1">
    <location>
        <begin position="150"/>
        <end position="164"/>
    </location>
</feature>
<dbReference type="Proteomes" id="UP000026915">
    <property type="component" value="Chromosome 6"/>
</dbReference>
<gene>
    <name evidence="2" type="ORF">TCM_027692</name>
</gene>
<dbReference type="EMBL" id="CM001884">
    <property type="protein sequence ID" value="EOY26232.1"/>
    <property type="molecule type" value="Genomic_DNA"/>
</dbReference>
<name>A0A061GAS7_THECC</name>
<sequence length="318" mass="35485">MEDLNKNENNVEMRDEVEDFDGNLNSNSINLDENELSCHNFAAKNGDMGECAIKNYDGEIECLPCLNPQLLCLNKANLLNFGMDIISYANEPLTLGGNVNEHPNCPVIVAENDMRDHGLNRNLCTSDKELLDGVVDQGDDNLLETDSGVKRGKGKPRGNRKNVNHSKTYVGGMVLRSMEFINSKDDVNIISSLEREDHDSKDMVKLKTKAHPRGQSSGADPSDARPPMLHLPLKLTFEETSITSTITRIIKSNFSRPWPTWRQKSFTLAAVDATEVRSIWEKICKDYLMDSLGDECKKPTKDADGLNVNLLLTKGKQC</sequence>
<proteinExistence type="predicted"/>
<dbReference type="HOGENOM" id="CLU_875526_0_0_1"/>
<evidence type="ECO:0000256" key="1">
    <source>
        <dbReference type="SAM" id="MobiDB-lite"/>
    </source>
</evidence>
<feature type="region of interest" description="Disordered" evidence="1">
    <location>
        <begin position="141"/>
        <end position="165"/>
    </location>
</feature>
<feature type="region of interest" description="Disordered" evidence="1">
    <location>
        <begin position="198"/>
        <end position="227"/>
    </location>
</feature>
<dbReference type="Gramene" id="EOY26232">
    <property type="protein sequence ID" value="EOY26232"/>
    <property type="gene ID" value="TCM_027692"/>
</dbReference>
<dbReference type="InParanoid" id="A0A061GAS7"/>
<reference evidence="2 3" key="1">
    <citation type="journal article" date="2013" name="Genome Biol.">
        <title>The genome sequence of the most widely cultivated cacao type and its use to identify candidate genes regulating pod color.</title>
        <authorList>
            <person name="Motamayor J.C."/>
            <person name="Mockaitis K."/>
            <person name="Schmutz J."/>
            <person name="Haiminen N."/>
            <person name="Iii D.L."/>
            <person name="Cornejo O."/>
            <person name="Findley S.D."/>
            <person name="Zheng P."/>
            <person name="Utro F."/>
            <person name="Royaert S."/>
            <person name="Saski C."/>
            <person name="Jenkins J."/>
            <person name="Podicheti R."/>
            <person name="Zhao M."/>
            <person name="Scheffler B.E."/>
            <person name="Stack J.C."/>
            <person name="Feltus F.A."/>
            <person name="Mustiga G.M."/>
            <person name="Amores F."/>
            <person name="Phillips W."/>
            <person name="Marelli J.P."/>
            <person name="May G.D."/>
            <person name="Shapiro H."/>
            <person name="Ma J."/>
            <person name="Bustamante C.D."/>
            <person name="Schnell R.J."/>
            <person name="Main D."/>
            <person name="Gilbert D."/>
            <person name="Parida L."/>
            <person name="Kuhn D.N."/>
        </authorList>
    </citation>
    <scope>NUCLEOTIDE SEQUENCE [LARGE SCALE GENOMIC DNA]</scope>
    <source>
        <strain evidence="3">cv. Matina 1-6</strain>
    </source>
</reference>
<keyword evidence="3" id="KW-1185">Reference proteome</keyword>
<evidence type="ECO:0000313" key="2">
    <source>
        <dbReference type="EMBL" id="EOY26232.1"/>
    </source>
</evidence>
<evidence type="ECO:0000313" key="3">
    <source>
        <dbReference type="Proteomes" id="UP000026915"/>
    </source>
</evidence>
<dbReference type="AlphaFoldDB" id="A0A061GAS7"/>
<accession>A0A061GAS7</accession>